<accession>A0ABN9ADC2</accession>
<gene>
    <name evidence="1" type="ORF">SPARVUS_LOCUS511146</name>
</gene>
<evidence type="ECO:0000313" key="1">
    <source>
        <dbReference type="EMBL" id="CAI9533989.1"/>
    </source>
</evidence>
<keyword evidence="2" id="KW-1185">Reference proteome</keyword>
<dbReference type="Proteomes" id="UP001162483">
    <property type="component" value="Unassembled WGS sequence"/>
</dbReference>
<reference evidence="1" key="1">
    <citation type="submission" date="2023-05" db="EMBL/GenBank/DDBJ databases">
        <authorList>
            <person name="Stuckert A."/>
        </authorList>
    </citation>
    <scope>NUCLEOTIDE SEQUENCE</scope>
</reference>
<proteinExistence type="predicted"/>
<name>A0ABN9ADC2_9NEOB</name>
<protein>
    <submittedName>
        <fullName evidence="1">Uncharacterized protein</fullName>
    </submittedName>
</protein>
<sequence>MISLWHSVITEYYQWGKELYVNDTVLSPISSCTLLCMALHNRAVQSSVLTVESTQHTMKQHTVNPLITPHINLYIAQCH</sequence>
<dbReference type="EMBL" id="CATNWA010000169">
    <property type="protein sequence ID" value="CAI9533989.1"/>
    <property type="molecule type" value="Genomic_DNA"/>
</dbReference>
<evidence type="ECO:0000313" key="2">
    <source>
        <dbReference type="Proteomes" id="UP001162483"/>
    </source>
</evidence>
<comment type="caution">
    <text evidence="1">The sequence shown here is derived from an EMBL/GenBank/DDBJ whole genome shotgun (WGS) entry which is preliminary data.</text>
</comment>
<organism evidence="1 2">
    <name type="scientific">Staurois parvus</name>
    <dbReference type="NCBI Taxonomy" id="386267"/>
    <lineage>
        <taxon>Eukaryota</taxon>
        <taxon>Metazoa</taxon>
        <taxon>Chordata</taxon>
        <taxon>Craniata</taxon>
        <taxon>Vertebrata</taxon>
        <taxon>Euteleostomi</taxon>
        <taxon>Amphibia</taxon>
        <taxon>Batrachia</taxon>
        <taxon>Anura</taxon>
        <taxon>Neobatrachia</taxon>
        <taxon>Ranoidea</taxon>
        <taxon>Ranidae</taxon>
        <taxon>Staurois</taxon>
    </lineage>
</organism>